<evidence type="ECO:0000256" key="5">
    <source>
        <dbReference type="ARBA" id="ARBA00023136"/>
    </source>
</evidence>
<evidence type="ECO:0000256" key="3">
    <source>
        <dbReference type="ARBA" id="ARBA00022490"/>
    </source>
</evidence>
<feature type="coiled-coil region" evidence="6">
    <location>
        <begin position="131"/>
        <end position="356"/>
    </location>
</feature>
<dbReference type="EMBL" id="JH817490">
    <property type="protein sequence ID" value="EKC33926.1"/>
    <property type="molecule type" value="Genomic_DNA"/>
</dbReference>
<dbReference type="InParanoid" id="K1RI90"/>
<accession>K1RI90</accession>
<dbReference type="PROSITE" id="PS50913">
    <property type="entry name" value="GRIP"/>
    <property type="match status" value="1"/>
</dbReference>
<gene>
    <name evidence="8" type="ORF">CGI_10017859</name>
</gene>
<feature type="coiled-coil region" evidence="6">
    <location>
        <begin position="599"/>
        <end position="633"/>
    </location>
</feature>
<evidence type="ECO:0000256" key="6">
    <source>
        <dbReference type="SAM" id="Coils"/>
    </source>
</evidence>
<dbReference type="GO" id="GO:0005794">
    <property type="term" value="C:Golgi apparatus"/>
    <property type="evidence" value="ECO:0007669"/>
    <property type="project" value="TreeGrafter"/>
</dbReference>
<feature type="coiled-coil region" evidence="6">
    <location>
        <begin position="6"/>
        <end position="40"/>
    </location>
</feature>
<dbReference type="PANTHER" id="PTHR23157">
    <property type="entry name" value="GRIP AND COILED-COIL DOMAIN-CONTAINING PROTEIN 1"/>
    <property type="match status" value="1"/>
</dbReference>
<keyword evidence="3" id="KW-0963">Cytoplasm</keyword>
<keyword evidence="4 6" id="KW-0175">Coiled coil</keyword>
<dbReference type="InterPro" id="IPR051952">
    <property type="entry name" value="Golgi-autophagy_related"/>
</dbReference>
<dbReference type="InterPro" id="IPR000237">
    <property type="entry name" value="GRIP_dom"/>
</dbReference>
<dbReference type="SMART" id="SM00755">
    <property type="entry name" value="Grip"/>
    <property type="match status" value="1"/>
</dbReference>
<comment type="subcellular location">
    <subcellularLocation>
        <location evidence="2">Cytoplasm</location>
    </subcellularLocation>
    <subcellularLocation>
        <location evidence="1">Endomembrane system</location>
        <topology evidence="1">Peripheral membrane protein</topology>
    </subcellularLocation>
</comment>
<organism evidence="8">
    <name type="scientific">Magallana gigas</name>
    <name type="common">Pacific oyster</name>
    <name type="synonym">Crassostrea gigas</name>
    <dbReference type="NCBI Taxonomy" id="29159"/>
    <lineage>
        <taxon>Eukaryota</taxon>
        <taxon>Metazoa</taxon>
        <taxon>Spiralia</taxon>
        <taxon>Lophotrochozoa</taxon>
        <taxon>Mollusca</taxon>
        <taxon>Bivalvia</taxon>
        <taxon>Autobranchia</taxon>
        <taxon>Pteriomorphia</taxon>
        <taxon>Ostreida</taxon>
        <taxon>Ostreoidea</taxon>
        <taxon>Ostreidae</taxon>
        <taxon>Magallana</taxon>
    </lineage>
</organism>
<proteinExistence type="predicted"/>
<evidence type="ECO:0000256" key="7">
    <source>
        <dbReference type="SAM" id="MobiDB-lite"/>
    </source>
</evidence>
<dbReference type="FunCoup" id="K1RI90">
    <property type="interactions" value="896"/>
</dbReference>
<dbReference type="AlphaFoldDB" id="K1RI90"/>
<dbReference type="Pfam" id="PF01465">
    <property type="entry name" value="GRIP"/>
    <property type="match status" value="1"/>
</dbReference>
<evidence type="ECO:0000256" key="1">
    <source>
        <dbReference type="ARBA" id="ARBA00004184"/>
    </source>
</evidence>
<feature type="region of interest" description="Disordered" evidence="7">
    <location>
        <begin position="53"/>
        <end position="114"/>
    </location>
</feature>
<evidence type="ECO:0000256" key="2">
    <source>
        <dbReference type="ARBA" id="ARBA00004496"/>
    </source>
</evidence>
<keyword evidence="5" id="KW-0472">Membrane</keyword>
<feature type="coiled-coil region" evidence="6">
    <location>
        <begin position="413"/>
        <end position="526"/>
    </location>
</feature>
<dbReference type="HOGENOM" id="CLU_020679_0_0_1"/>
<evidence type="ECO:0000256" key="4">
    <source>
        <dbReference type="ARBA" id="ARBA00023054"/>
    </source>
</evidence>
<name>K1RI90_MAGGI</name>
<evidence type="ECO:0000313" key="8">
    <source>
        <dbReference type="EMBL" id="EKC33926.1"/>
    </source>
</evidence>
<dbReference type="PANTHER" id="PTHR23157:SF25">
    <property type="entry name" value="GRIP AND COILED-COIL DOMAIN-CONTAINING PROTEIN 1"/>
    <property type="match status" value="1"/>
</dbReference>
<protein>
    <submittedName>
        <fullName evidence="8">GRIP and coiled-coil domain-containing protein 1</fullName>
    </submittedName>
</protein>
<reference evidence="8" key="1">
    <citation type="journal article" date="2012" name="Nature">
        <title>The oyster genome reveals stress adaptation and complexity of shell formation.</title>
        <authorList>
            <person name="Zhang G."/>
            <person name="Fang X."/>
            <person name="Guo X."/>
            <person name="Li L."/>
            <person name="Luo R."/>
            <person name="Xu F."/>
            <person name="Yang P."/>
            <person name="Zhang L."/>
            <person name="Wang X."/>
            <person name="Qi H."/>
            <person name="Xiong Z."/>
            <person name="Que H."/>
            <person name="Xie Y."/>
            <person name="Holland P.W."/>
            <person name="Paps J."/>
            <person name="Zhu Y."/>
            <person name="Wu F."/>
            <person name="Chen Y."/>
            <person name="Wang J."/>
            <person name="Peng C."/>
            <person name="Meng J."/>
            <person name="Yang L."/>
            <person name="Liu J."/>
            <person name="Wen B."/>
            <person name="Zhang N."/>
            <person name="Huang Z."/>
            <person name="Zhu Q."/>
            <person name="Feng Y."/>
            <person name="Mount A."/>
            <person name="Hedgecock D."/>
            <person name="Xu Z."/>
            <person name="Liu Y."/>
            <person name="Domazet-Loso T."/>
            <person name="Du Y."/>
            <person name="Sun X."/>
            <person name="Zhang S."/>
            <person name="Liu B."/>
            <person name="Cheng P."/>
            <person name="Jiang X."/>
            <person name="Li J."/>
            <person name="Fan D."/>
            <person name="Wang W."/>
            <person name="Fu W."/>
            <person name="Wang T."/>
            <person name="Wang B."/>
            <person name="Zhang J."/>
            <person name="Peng Z."/>
            <person name="Li Y."/>
            <person name="Li N."/>
            <person name="Wang J."/>
            <person name="Chen M."/>
            <person name="He Y."/>
            <person name="Tan F."/>
            <person name="Song X."/>
            <person name="Zheng Q."/>
            <person name="Huang R."/>
            <person name="Yang H."/>
            <person name="Du X."/>
            <person name="Chen L."/>
            <person name="Yang M."/>
            <person name="Gaffney P.M."/>
            <person name="Wang S."/>
            <person name="Luo L."/>
            <person name="She Z."/>
            <person name="Ming Y."/>
            <person name="Huang W."/>
            <person name="Zhang S."/>
            <person name="Huang B."/>
            <person name="Zhang Y."/>
            <person name="Qu T."/>
            <person name="Ni P."/>
            <person name="Miao G."/>
            <person name="Wang J."/>
            <person name="Wang Q."/>
            <person name="Steinberg C.E."/>
            <person name="Wang H."/>
            <person name="Li N."/>
            <person name="Qian L."/>
            <person name="Zhang G."/>
            <person name="Li Y."/>
            <person name="Yang H."/>
            <person name="Liu X."/>
            <person name="Wang J."/>
            <person name="Yin Y."/>
            <person name="Wang J."/>
        </authorList>
    </citation>
    <scope>NUCLEOTIDE SEQUENCE [LARGE SCALE GENOMIC DNA]</scope>
    <source>
        <strain evidence="8">05x7-T-G4-1.051#20</strain>
    </source>
</reference>
<sequence>MDKASRHELLRIVEGQQEKLAKYEAKLKDLVVAYKGLAKEKEALDASFKVLSQKKKENATSQSEQNHKNEDENVSSEEQNQFTDPLQSASKESDTEEKSDTDSRESDQIKTLSESLFTLTQEKSKLEGVYLADKKRLLQENEDLVKKINEEKEKANTEFKRLETQIHELKMRIREQQAEREKEQNDHALMLRELQKLLSQERASKDQLENQVDDLKFALSEKNQLLPSMSQSYEKKISDLTTQLKDVKEQLGVERKKAERPPEGLKQLQNEMSTMKKEYQLQLLNEQKRSSEADVKLDRFRQEKENRVSELESKISELSDMVGNYERSKVQDQQTIHKLKERMSQLELENTALTKSVGQVGNYDEEWRNLEATQLGELIVKLQGYLHDANQRTATPVLLEDLLQDEEGRCPKCSKHLEELESVKEEFERYKLRAQSVLKNKNSKDSGTSKEVETLKTQVNELRERIKTLHMQHEAQVEKEKQKVETAHKTLVSVQEKHKADILHLEAEYQHQKSELEVEIRKQRERTVSLLAEKDRDIEMLKASVPIYDERFFVQNPPDSGASAELPGGKSEEERAVSRLLNMSSLSQGDSNLFYRQEVSRKEVEINALRKQKHELESALRELQLNSHSKEESLAEQMEMLKEEIQRSDRCKAREGANLEYLKNVTYKFLTSFDPKAKQQMLNAITTILQFSPQEKSVVHTQMKSWWAGTL</sequence>
<feature type="compositionally biased region" description="Basic and acidic residues" evidence="7">
    <location>
        <begin position="91"/>
        <end position="108"/>
    </location>
</feature>
<dbReference type="Gene3D" id="1.10.220.60">
    <property type="entry name" value="GRIP domain"/>
    <property type="match status" value="1"/>
</dbReference>
<feature type="compositionally biased region" description="Polar residues" evidence="7">
    <location>
        <begin position="76"/>
        <end position="90"/>
    </location>
</feature>